<sequence length="84" mass="9388">MNQNPKNFSELVGLIIGIIEPVISLLFAVALLVIVWKLIDAWIINPGDTKKLEEGRQYAIWGIIGLVIMSTIWAIVRLIQGSLF</sequence>
<evidence type="ECO:0000313" key="3">
    <source>
        <dbReference type="Proteomes" id="UP000176322"/>
    </source>
</evidence>
<comment type="caution">
    <text evidence="2">The sequence shown here is derived from an EMBL/GenBank/DDBJ whole genome shotgun (WGS) entry which is preliminary data.</text>
</comment>
<proteinExistence type="predicted"/>
<dbReference type="Pfam" id="PF18895">
    <property type="entry name" value="T4SS_pilin"/>
    <property type="match status" value="1"/>
</dbReference>
<dbReference type="STRING" id="1798475.A2837_00620"/>
<keyword evidence="1" id="KW-1133">Transmembrane helix</keyword>
<gene>
    <name evidence="2" type="ORF">A2837_00620</name>
</gene>
<reference evidence="2 3" key="1">
    <citation type="journal article" date="2016" name="Nat. Commun.">
        <title>Thousands of microbial genomes shed light on interconnected biogeochemical processes in an aquifer system.</title>
        <authorList>
            <person name="Anantharaman K."/>
            <person name="Brown C.T."/>
            <person name="Hug L.A."/>
            <person name="Sharon I."/>
            <person name="Castelle C.J."/>
            <person name="Probst A.J."/>
            <person name="Thomas B.C."/>
            <person name="Singh A."/>
            <person name="Wilkins M.J."/>
            <person name="Karaoz U."/>
            <person name="Brodie E.L."/>
            <person name="Williams K.H."/>
            <person name="Hubbard S.S."/>
            <person name="Banfield J.F."/>
        </authorList>
    </citation>
    <scope>NUCLEOTIDE SEQUENCE [LARGE SCALE GENOMIC DNA]</scope>
</reference>
<organism evidence="2 3">
    <name type="scientific">Candidatus Kaiserbacteria bacterium RIFCSPHIGHO2_01_FULL_46_22</name>
    <dbReference type="NCBI Taxonomy" id="1798475"/>
    <lineage>
        <taxon>Bacteria</taxon>
        <taxon>Candidatus Kaiseribacteriota</taxon>
    </lineage>
</organism>
<dbReference type="Proteomes" id="UP000176322">
    <property type="component" value="Unassembled WGS sequence"/>
</dbReference>
<keyword evidence="1" id="KW-0812">Transmembrane</keyword>
<accession>A0A1F6BXE8</accession>
<feature type="transmembrane region" description="Helical" evidence="1">
    <location>
        <begin position="12"/>
        <end position="39"/>
    </location>
</feature>
<keyword evidence="1" id="KW-0472">Membrane</keyword>
<name>A0A1F6BXE8_9BACT</name>
<dbReference type="AlphaFoldDB" id="A0A1F6BXE8"/>
<dbReference type="EMBL" id="MFKO01000005">
    <property type="protein sequence ID" value="OGG41635.1"/>
    <property type="molecule type" value="Genomic_DNA"/>
</dbReference>
<dbReference type="InterPro" id="IPR043993">
    <property type="entry name" value="T4SS_pilin"/>
</dbReference>
<protein>
    <submittedName>
        <fullName evidence="2">Uncharacterized protein</fullName>
    </submittedName>
</protein>
<feature type="transmembrane region" description="Helical" evidence="1">
    <location>
        <begin position="59"/>
        <end position="79"/>
    </location>
</feature>
<evidence type="ECO:0000256" key="1">
    <source>
        <dbReference type="SAM" id="Phobius"/>
    </source>
</evidence>
<evidence type="ECO:0000313" key="2">
    <source>
        <dbReference type="EMBL" id="OGG41635.1"/>
    </source>
</evidence>